<gene>
    <name evidence="1" type="ORF">ATTO_04030</name>
</gene>
<dbReference type="KEGG" id="lcal:ATTO_04030"/>
<keyword evidence="2" id="KW-1185">Reference proteome</keyword>
<sequence length="44" mass="4968">MHWGMPQLHKRAALRWERKAAGLRDLSLFAALKRAAAALGVRLE</sequence>
<name>A0AAU9CEP5_9ACTN</name>
<dbReference type="Proteomes" id="UP001431186">
    <property type="component" value="Chromosome"/>
</dbReference>
<organism evidence="1 2">
    <name type="scientific">Leptogranulimonas caecicola</name>
    <dbReference type="NCBI Taxonomy" id="2894156"/>
    <lineage>
        <taxon>Bacteria</taxon>
        <taxon>Bacillati</taxon>
        <taxon>Actinomycetota</taxon>
        <taxon>Coriobacteriia</taxon>
        <taxon>Coriobacteriales</taxon>
        <taxon>Kribbibacteriaceae</taxon>
        <taxon>Leptogranulimonas</taxon>
    </lineage>
</organism>
<evidence type="ECO:0000313" key="2">
    <source>
        <dbReference type="Proteomes" id="UP001431186"/>
    </source>
</evidence>
<protein>
    <recommendedName>
        <fullName evidence="3">XRE family transcriptional regulator</fullName>
    </recommendedName>
</protein>
<evidence type="ECO:0000313" key="1">
    <source>
        <dbReference type="EMBL" id="BDC90531.1"/>
    </source>
</evidence>
<reference evidence="1" key="1">
    <citation type="submission" date="2021-11" db="EMBL/GenBank/DDBJ databases">
        <title>Complete genome sequence of Atopobiaceae bacterium TOC12.</title>
        <authorList>
            <person name="Morinaga K."/>
            <person name="Kusada H."/>
            <person name="Tamaki H."/>
        </authorList>
    </citation>
    <scope>NUCLEOTIDE SEQUENCE</scope>
    <source>
        <strain evidence="1">TOC12</strain>
    </source>
</reference>
<dbReference type="EMBL" id="AP025285">
    <property type="protein sequence ID" value="BDC90531.1"/>
    <property type="molecule type" value="Genomic_DNA"/>
</dbReference>
<dbReference type="AlphaFoldDB" id="A0AAU9CEP5"/>
<accession>A0AAU9CEP5</accession>
<evidence type="ECO:0008006" key="3">
    <source>
        <dbReference type="Google" id="ProtNLM"/>
    </source>
</evidence>
<proteinExistence type="predicted"/>